<accession>R7Y9S4</accession>
<dbReference type="Pfam" id="PF03992">
    <property type="entry name" value="ABM"/>
    <property type="match status" value="1"/>
</dbReference>
<evidence type="ECO:0000313" key="2">
    <source>
        <dbReference type="EMBL" id="EON32745.1"/>
    </source>
</evidence>
<feature type="domain" description="ABM" evidence="1">
    <location>
        <begin position="5"/>
        <end position="43"/>
    </location>
</feature>
<proteinExistence type="predicted"/>
<evidence type="ECO:0000259" key="1">
    <source>
        <dbReference type="Pfam" id="PF03992"/>
    </source>
</evidence>
<dbReference type="InterPro" id="IPR011008">
    <property type="entry name" value="Dimeric_a/b-barrel"/>
</dbReference>
<dbReference type="PATRIC" id="fig|1316928.3.peg.2068"/>
<evidence type="ECO:0000313" key="3">
    <source>
        <dbReference type="Proteomes" id="UP000013569"/>
    </source>
</evidence>
<dbReference type="InterPro" id="IPR007138">
    <property type="entry name" value="ABM_dom"/>
</dbReference>
<comment type="caution">
    <text evidence="2">The sequence shown here is derived from an EMBL/GenBank/DDBJ whole genome shotgun (WGS) entry which is preliminary data.</text>
</comment>
<name>R7Y9S4_9ACTN</name>
<sequence>MIGAARRAPGCRDFAISADTTDPGRVNIFERWDSQSAVDAFRGDGVGDEQAQAILSAAVAEYDVADIRILAGAPD</sequence>
<dbReference type="SUPFAM" id="SSF54909">
    <property type="entry name" value="Dimeric alpha+beta barrel"/>
    <property type="match status" value="1"/>
</dbReference>
<dbReference type="Gene3D" id="3.30.70.100">
    <property type="match status" value="1"/>
</dbReference>
<dbReference type="Proteomes" id="UP000013569">
    <property type="component" value="Unassembled WGS sequence"/>
</dbReference>
<dbReference type="AlphaFoldDB" id="R7Y9S4"/>
<reference evidence="2 3" key="1">
    <citation type="journal article" date="2013" name="Genome Announc.">
        <title>Draft Genome Sequence of a Benzothiophene-Desulfurizing Bacterium, Gordona terrae Strain C-6.</title>
        <authorList>
            <person name="Wang W."/>
            <person name="Ma T."/>
            <person name="Ren Y."/>
            <person name="Li G."/>
        </authorList>
    </citation>
    <scope>NUCLEOTIDE SEQUENCE [LARGE SCALE GENOMIC DNA]</scope>
    <source>
        <strain evidence="2 3">C-6</strain>
    </source>
</reference>
<organism evidence="2 3">
    <name type="scientific">Gordonia terrae C-6</name>
    <dbReference type="NCBI Taxonomy" id="1316928"/>
    <lineage>
        <taxon>Bacteria</taxon>
        <taxon>Bacillati</taxon>
        <taxon>Actinomycetota</taxon>
        <taxon>Actinomycetes</taxon>
        <taxon>Mycobacteriales</taxon>
        <taxon>Gordoniaceae</taxon>
        <taxon>Gordonia</taxon>
    </lineage>
</organism>
<gene>
    <name evidence="2" type="ORF">GTC6_10301</name>
</gene>
<protein>
    <recommendedName>
        <fullName evidence="1">ABM domain-containing protein</fullName>
    </recommendedName>
</protein>
<dbReference type="EMBL" id="AQPW01000010">
    <property type="protein sequence ID" value="EON32745.1"/>
    <property type="molecule type" value="Genomic_DNA"/>
</dbReference>